<name>A0A834WY06_9FABA</name>
<evidence type="ECO:0000256" key="1">
    <source>
        <dbReference type="ARBA" id="ARBA00022598"/>
    </source>
</evidence>
<dbReference type="Proteomes" id="UP000634136">
    <property type="component" value="Unassembled WGS sequence"/>
</dbReference>
<dbReference type="PANTHER" id="PTHR24096">
    <property type="entry name" value="LONG-CHAIN-FATTY-ACID--COA LIGASE"/>
    <property type="match status" value="1"/>
</dbReference>
<dbReference type="EMBL" id="JAAIUW010000004">
    <property type="protein sequence ID" value="KAF7834875.1"/>
    <property type="molecule type" value="Genomic_DNA"/>
</dbReference>
<keyword evidence="1 2" id="KW-0436">Ligase</keyword>
<dbReference type="OrthoDB" id="10253869at2759"/>
<protein>
    <submittedName>
        <fullName evidence="2">4-coumarate--CoA ligase 2</fullName>
    </submittedName>
</protein>
<organism evidence="2 3">
    <name type="scientific">Senna tora</name>
    <dbReference type="NCBI Taxonomy" id="362788"/>
    <lineage>
        <taxon>Eukaryota</taxon>
        <taxon>Viridiplantae</taxon>
        <taxon>Streptophyta</taxon>
        <taxon>Embryophyta</taxon>
        <taxon>Tracheophyta</taxon>
        <taxon>Spermatophyta</taxon>
        <taxon>Magnoliopsida</taxon>
        <taxon>eudicotyledons</taxon>
        <taxon>Gunneridae</taxon>
        <taxon>Pentapetalae</taxon>
        <taxon>rosids</taxon>
        <taxon>fabids</taxon>
        <taxon>Fabales</taxon>
        <taxon>Fabaceae</taxon>
        <taxon>Caesalpinioideae</taxon>
        <taxon>Cassia clade</taxon>
        <taxon>Senna</taxon>
    </lineage>
</organism>
<dbReference type="GO" id="GO:0016207">
    <property type="term" value="F:4-coumarate-CoA ligase activity"/>
    <property type="evidence" value="ECO:0007669"/>
    <property type="project" value="TreeGrafter"/>
</dbReference>
<keyword evidence="3" id="KW-1185">Reference proteome</keyword>
<dbReference type="PANTHER" id="PTHR24096:SF169">
    <property type="entry name" value="4-COUMARATE--COA LIGASE 3"/>
    <property type="match status" value="1"/>
</dbReference>
<evidence type="ECO:0000313" key="2">
    <source>
        <dbReference type="EMBL" id="KAF7834875.1"/>
    </source>
</evidence>
<dbReference type="SUPFAM" id="SSF56801">
    <property type="entry name" value="Acetyl-CoA synthetase-like"/>
    <property type="match status" value="1"/>
</dbReference>
<gene>
    <name evidence="2" type="ORF">G2W53_009734</name>
</gene>
<dbReference type="Gene3D" id="2.30.38.10">
    <property type="entry name" value="Luciferase, Domain 3"/>
    <property type="match status" value="1"/>
</dbReference>
<sequence length="192" mass="20854">MILASTTLSTESPVPPEHVAVPSAVYVHADAHRGTHAGEETRRLCSFSSRFGNRAPRLSRGLDNGDVVLDIDGDGPEVEEVEDDEWLVRDVGDALEVVAAASDFDLDWMDLAQTDGCLNDDKATEATIDAEDYLHTGDIGYIDADDEIFIVDIVKELNSSNSKAFSQKNVVAGEVPIALWLSPMALILSRRL</sequence>
<accession>A0A834WY06</accession>
<proteinExistence type="predicted"/>
<dbReference type="AlphaFoldDB" id="A0A834WY06"/>
<reference evidence="2" key="1">
    <citation type="submission" date="2020-09" db="EMBL/GenBank/DDBJ databases">
        <title>Genome-Enabled Discovery of Anthraquinone Biosynthesis in Senna tora.</title>
        <authorList>
            <person name="Kang S.-H."/>
            <person name="Pandey R.P."/>
            <person name="Lee C.-M."/>
            <person name="Sim J.-S."/>
            <person name="Jeong J.-T."/>
            <person name="Choi B.-S."/>
            <person name="Jung M."/>
            <person name="Ginzburg D."/>
            <person name="Zhao K."/>
            <person name="Won S.Y."/>
            <person name="Oh T.-J."/>
            <person name="Yu Y."/>
            <person name="Kim N.-H."/>
            <person name="Lee O.R."/>
            <person name="Lee T.-H."/>
            <person name="Bashyal P."/>
            <person name="Kim T.-S."/>
            <person name="Lee W.-H."/>
            <person name="Kawkins C."/>
            <person name="Kim C.-K."/>
            <person name="Kim J.S."/>
            <person name="Ahn B.O."/>
            <person name="Rhee S.Y."/>
            <person name="Sohng J.K."/>
        </authorList>
    </citation>
    <scope>NUCLEOTIDE SEQUENCE</scope>
    <source>
        <tissue evidence="2">Leaf</tissue>
    </source>
</reference>
<comment type="caution">
    <text evidence="2">The sequence shown here is derived from an EMBL/GenBank/DDBJ whole genome shotgun (WGS) entry which is preliminary data.</text>
</comment>
<evidence type="ECO:0000313" key="3">
    <source>
        <dbReference type="Proteomes" id="UP000634136"/>
    </source>
</evidence>